<evidence type="ECO:0000313" key="2">
    <source>
        <dbReference type="Proteomes" id="UP000197138"/>
    </source>
</evidence>
<name>A0A218XFN5_PUNGR</name>
<sequence>MDSHLFAGYACHRCCRQTFQTQRAESKEPCTQSYKSLEQSEIDSAVSLWIFVQNSLITESFRASWLKLVHA</sequence>
<reference evidence="2" key="1">
    <citation type="journal article" date="2017" name="Plant J.">
        <title>The pomegranate (Punica granatum L.) genome and the genomics of punicalagin biosynthesis.</title>
        <authorList>
            <person name="Qin G."/>
            <person name="Xu C."/>
            <person name="Ming R."/>
            <person name="Tang H."/>
            <person name="Guyot R."/>
            <person name="Kramer E.M."/>
            <person name="Hu Y."/>
            <person name="Yi X."/>
            <person name="Qi Y."/>
            <person name="Xu X."/>
            <person name="Gao Z."/>
            <person name="Pan H."/>
            <person name="Jian J."/>
            <person name="Tian Y."/>
            <person name="Yue Z."/>
            <person name="Xu Y."/>
        </authorList>
    </citation>
    <scope>NUCLEOTIDE SEQUENCE [LARGE SCALE GENOMIC DNA]</scope>
    <source>
        <strain evidence="2">cv. Dabenzi</strain>
    </source>
</reference>
<evidence type="ECO:0000313" key="1">
    <source>
        <dbReference type="EMBL" id="OWM83560.1"/>
    </source>
</evidence>
<protein>
    <submittedName>
        <fullName evidence="1">Uncharacterized protein</fullName>
    </submittedName>
</protein>
<organism evidence="1 2">
    <name type="scientific">Punica granatum</name>
    <name type="common">Pomegranate</name>
    <dbReference type="NCBI Taxonomy" id="22663"/>
    <lineage>
        <taxon>Eukaryota</taxon>
        <taxon>Viridiplantae</taxon>
        <taxon>Streptophyta</taxon>
        <taxon>Embryophyta</taxon>
        <taxon>Tracheophyta</taxon>
        <taxon>Spermatophyta</taxon>
        <taxon>Magnoliopsida</taxon>
        <taxon>eudicotyledons</taxon>
        <taxon>Gunneridae</taxon>
        <taxon>Pentapetalae</taxon>
        <taxon>rosids</taxon>
        <taxon>malvids</taxon>
        <taxon>Myrtales</taxon>
        <taxon>Lythraceae</taxon>
        <taxon>Punica</taxon>
    </lineage>
</organism>
<gene>
    <name evidence="1" type="ORF">CDL15_Pgr011734</name>
</gene>
<dbReference type="AlphaFoldDB" id="A0A218XFN5"/>
<proteinExistence type="predicted"/>
<dbReference type="EMBL" id="MTKT01001860">
    <property type="protein sequence ID" value="OWM83560.1"/>
    <property type="molecule type" value="Genomic_DNA"/>
</dbReference>
<accession>A0A218XFN5</accession>
<comment type="caution">
    <text evidence="1">The sequence shown here is derived from an EMBL/GenBank/DDBJ whole genome shotgun (WGS) entry which is preliminary data.</text>
</comment>
<dbReference type="Proteomes" id="UP000197138">
    <property type="component" value="Unassembled WGS sequence"/>
</dbReference>